<sequence>MKFLITLTSVLALGTVAANAADAVYADPAPVVTEAPVYQPGPFYIEARFGYGPALADLDVETDDADSVLIPGGTITGAEGVIESDLLYGAIFEAGYFVTDIFRVGVEAGIGRLENDFLDLDEDAPILGPGGAPTPAVLGDADLDGGATLYQGFIKGAVEVPVAHNIGFARQISVFGTAGIGLIHLDVDVEQQEDDAAAQNDGATIDDSDTVLAGKVGLGVVTQLTDHISLVSEANYIFAQDGEFTTVAADGAEVPTTIETEAVTFQTGLRIRF</sequence>
<accession>A0A3L7JEH1</accession>
<evidence type="ECO:0000256" key="2">
    <source>
        <dbReference type="SAM" id="SignalP"/>
    </source>
</evidence>
<dbReference type="Proteomes" id="UP000281094">
    <property type="component" value="Unassembled WGS sequence"/>
</dbReference>
<feature type="chain" id="PRO_5017970248" description="Outer membrane protein beta-barrel domain-containing protein" evidence="2">
    <location>
        <begin position="21"/>
        <end position="273"/>
    </location>
</feature>
<dbReference type="Pfam" id="PF13505">
    <property type="entry name" value="OMP_b-brl"/>
    <property type="match status" value="1"/>
</dbReference>
<proteinExistence type="predicted"/>
<dbReference type="RefSeq" id="WP_121646040.1">
    <property type="nucleotide sequence ID" value="NZ_RCWN01000001.1"/>
</dbReference>
<feature type="signal peptide" evidence="2">
    <location>
        <begin position="1"/>
        <end position="20"/>
    </location>
</feature>
<dbReference type="SUPFAM" id="SSF56925">
    <property type="entry name" value="OMPA-like"/>
    <property type="match status" value="1"/>
</dbReference>
<dbReference type="AlphaFoldDB" id="A0A3L7JEH1"/>
<name>A0A3L7JEH1_9HYPH</name>
<evidence type="ECO:0000313" key="5">
    <source>
        <dbReference type="Proteomes" id="UP000281094"/>
    </source>
</evidence>
<evidence type="ECO:0000313" key="4">
    <source>
        <dbReference type="EMBL" id="RLQ89073.1"/>
    </source>
</evidence>
<dbReference type="InterPro" id="IPR011250">
    <property type="entry name" value="OMP/PagP_B-barrel"/>
</dbReference>
<dbReference type="InterPro" id="IPR027385">
    <property type="entry name" value="Beta-barrel_OMP"/>
</dbReference>
<protein>
    <recommendedName>
        <fullName evidence="3">Outer membrane protein beta-barrel domain-containing protein</fullName>
    </recommendedName>
</protein>
<organism evidence="4 5">
    <name type="scientific">Notoacmeibacter ruber</name>
    <dbReference type="NCBI Taxonomy" id="2670375"/>
    <lineage>
        <taxon>Bacteria</taxon>
        <taxon>Pseudomonadati</taxon>
        <taxon>Pseudomonadota</taxon>
        <taxon>Alphaproteobacteria</taxon>
        <taxon>Hyphomicrobiales</taxon>
        <taxon>Notoacmeibacteraceae</taxon>
        <taxon>Notoacmeibacter</taxon>
    </lineage>
</organism>
<dbReference type="Gene3D" id="2.40.160.20">
    <property type="match status" value="1"/>
</dbReference>
<feature type="domain" description="Outer membrane protein beta-barrel" evidence="3">
    <location>
        <begin position="9"/>
        <end position="247"/>
    </location>
</feature>
<reference evidence="4 5" key="1">
    <citation type="submission" date="2018-10" db="EMBL/GenBank/DDBJ databases">
        <title>Notoacmeibacter sp. M2BS9Y-3-1, whole genome shotgun sequence.</title>
        <authorList>
            <person name="Tuo L."/>
        </authorList>
    </citation>
    <scope>NUCLEOTIDE SEQUENCE [LARGE SCALE GENOMIC DNA]</scope>
    <source>
        <strain evidence="4 5">M2BS9Y-3-1</strain>
    </source>
</reference>
<evidence type="ECO:0000259" key="3">
    <source>
        <dbReference type="Pfam" id="PF13505"/>
    </source>
</evidence>
<dbReference type="EMBL" id="RCWN01000001">
    <property type="protein sequence ID" value="RLQ89073.1"/>
    <property type="molecule type" value="Genomic_DNA"/>
</dbReference>
<keyword evidence="5" id="KW-1185">Reference proteome</keyword>
<comment type="caution">
    <text evidence="4">The sequence shown here is derived from an EMBL/GenBank/DDBJ whole genome shotgun (WGS) entry which is preliminary data.</text>
</comment>
<evidence type="ECO:0000256" key="1">
    <source>
        <dbReference type="ARBA" id="ARBA00022729"/>
    </source>
</evidence>
<keyword evidence="1 2" id="KW-0732">Signal</keyword>
<gene>
    <name evidence="4" type="ORF">D8780_13325</name>
</gene>